<feature type="transmembrane region" description="Helical" evidence="1">
    <location>
        <begin position="28"/>
        <end position="47"/>
    </location>
</feature>
<reference evidence="2" key="1">
    <citation type="submission" date="2019-11" db="EMBL/GenBank/DDBJ databases">
        <authorList>
            <person name="Feng L."/>
        </authorList>
    </citation>
    <scope>NUCLEOTIDE SEQUENCE</scope>
    <source>
        <strain evidence="2">ElimosumLFYP34</strain>
    </source>
</reference>
<protein>
    <submittedName>
        <fullName evidence="2">Uncharacterized protein</fullName>
    </submittedName>
</protein>
<proteinExistence type="predicted"/>
<evidence type="ECO:0000256" key="1">
    <source>
        <dbReference type="SAM" id="Phobius"/>
    </source>
</evidence>
<accession>A0A6N3HD23</accession>
<dbReference type="AlphaFoldDB" id="A0A6N3HD23"/>
<name>A0A6N3HD23_EUBLI</name>
<sequence>MDKVNDLSDQVRNYRIGYTYYWNAKIPFLYKGVIVTGISVGVLFYFFKDGNEILFSCDAKSYQENSGLPDRTLFDHFYGSSLLDARLDTETGIRFKINDKAAIEIHRKGYTYLWEIKNFYYDRQVSSYFNRPVSSSRSEFINLLRQHEFTDLQVPSYFTEEVKSKENNDI</sequence>
<keyword evidence="1" id="KW-0472">Membrane</keyword>
<dbReference type="EMBL" id="CACRTR010000023">
    <property type="protein sequence ID" value="VYU74408.1"/>
    <property type="molecule type" value="Genomic_DNA"/>
</dbReference>
<evidence type="ECO:0000313" key="2">
    <source>
        <dbReference type="EMBL" id="VYU74408.1"/>
    </source>
</evidence>
<keyword evidence="1" id="KW-0812">Transmembrane</keyword>
<organism evidence="2">
    <name type="scientific">Eubacterium limosum</name>
    <dbReference type="NCBI Taxonomy" id="1736"/>
    <lineage>
        <taxon>Bacteria</taxon>
        <taxon>Bacillati</taxon>
        <taxon>Bacillota</taxon>
        <taxon>Clostridia</taxon>
        <taxon>Eubacteriales</taxon>
        <taxon>Eubacteriaceae</taxon>
        <taxon>Eubacterium</taxon>
    </lineage>
</organism>
<keyword evidence="1" id="KW-1133">Transmembrane helix</keyword>
<gene>
    <name evidence="2" type="ORF">ELLFYP34_01140</name>
</gene>